<dbReference type="InterPro" id="IPR033705">
    <property type="entry name" value="Anticodon_Ia_Val"/>
</dbReference>
<feature type="region of interest" description="Disordered" evidence="9">
    <location>
        <begin position="1"/>
        <end position="22"/>
    </location>
</feature>
<feature type="short sequence motif" description="'KMSKS' region" evidence="8">
    <location>
        <begin position="551"/>
        <end position="555"/>
    </location>
</feature>
<dbReference type="InterPro" id="IPR037118">
    <property type="entry name" value="Val-tRNA_synth_C_sf"/>
</dbReference>
<evidence type="ECO:0000256" key="6">
    <source>
        <dbReference type="ARBA" id="ARBA00023146"/>
    </source>
</evidence>
<keyword evidence="5 8" id="KW-0648">Protein biosynthesis</keyword>
<feature type="binding site" evidence="8">
    <location>
        <position position="554"/>
    </location>
    <ligand>
        <name>ATP</name>
        <dbReference type="ChEBI" id="CHEBI:30616"/>
    </ligand>
</feature>
<evidence type="ECO:0000256" key="5">
    <source>
        <dbReference type="ARBA" id="ARBA00022917"/>
    </source>
</evidence>
<dbReference type="InterPro" id="IPR010978">
    <property type="entry name" value="tRNA-bd_arm"/>
</dbReference>
<feature type="domain" description="Aminoacyl-tRNA synthetase class Ia" evidence="10">
    <location>
        <begin position="28"/>
        <end position="458"/>
    </location>
</feature>
<dbReference type="AlphaFoldDB" id="A0A928TU42"/>
<dbReference type="InterPro" id="IPR019499">
    <property type="entry name" value="Val-tRNA_synth_tRNA-bd"/>
</dbReference>
<evidence type="ECO:0000256" key="9">
    <source>
        <dbReference type="SAM" id="MobiDB-lite"/>
    </source>
</evidence>
<protein>
    <recommendedName>
        <fullName evidence="8">Valine--tRNA ligase</fullName>
        <ecNumber evidence="8">6.1.1.9</ecNumber>
    </recommendedName>
    <alternativeName>
        <fullName evidence="8">Valyl-tRNA synthetase</fullName>
        <shortName evidence="8">ValRS</shortName>
    </alternativeName>
</protein>
<dbReference type="CDD" id="cd07962">
    <property type="entry name" value="Anticodon_Ia_Val"/>
    <property type="match status" value="1"/>
</dbReference>
<dbReference type="SUPFAM" id="SSF50677">
    <property type="entry name" value="ValRS/IleRS/LeuRS editing domain"/>
    <property type="match status" value="1"/>
</dbReference>
<comment type="caution">
    <text evidence="13">The sequence shown here is derived from an EMBL/GenBank/DDBJ whole genome shotgun (WGS) entry which is preliminary data.</text>
</comment>
<dbReference type="EC" id="6.1.1.9" evidence="8"/>
<keyword evidence="2 8" id="KW-0436">Ligase</keyword>
<keyword evidence="1 8" id="KW-0963">Cytoplasm</keyword>
<gene>
    <name evidence="8" type="primary">valS</name>
    <name evidence="13" type="ORF">HS096_03170</name>
</gene>
<dbReference type="FunFam" id="3.40.50.620:FF:000020">
    <property type="entry name" value="Valine--tRNA ligase, mitochondrial"/>
    <property type="match status" value="1"/>
</dbReference>
<dbReference type="GO" id="GO:0005524">
    <property type="term" value="F:ATP binding"/>
    <property type="evidence" value="ECO:0007669"/>
    <property type="project" value="UniProtKB-UniRule"/>
</dbReference>
<dbReference type="PRINTS" id="PR00986">
    <property type="entry name" value="TRNASYNTHVAL"/>
</dbReference>
<comment type="domain">
    <text evidence="8">ValRS has two distinct active sites: one for aminoacylation and one for editing. The misactivated threonine is translocated from the active site to the editing site.</text>
</comment>
<keyword evidence="8" id="KW-0175">Coiled coil</keyword>
<accession>A0A928TU42</accession>
<dbReference type="GO" id="GO:0006438">
    <property type="term" value="P:valyl-tRNA aminoacylation"/>
    <property type="evidence" value="ECO:0007669"/>
    <property type="project" value="UniProtKB-UniRule"/>
</dbReference>
<evidence type="ECO:0000259" key="11">
    <source>
        <dbReference type="Pfam" id="PF08264"/>
    </source>
</evidence>
<sequence length="896" mass="101507">MSRPNSSSASPGASLPKAYDASSVEDEIYADWEASGAFNPDELPARNQNGDPYCIVMPPPNRTGTLHMGHAAMLAIEDLLIRFHRMRGKRALWIPGTDHAAIATQVKVEQKLIAEGMVNPREELGREAFLERVVDFAEESRTTINRQVRKMGSSCDWSREKYTLDHERNRAVNEMFRMMYEDGIIERGYRIVNWDPQFQTTLSDDEVEYREGKAQFVTFKYDEAFPFPISTTRPETKFGDTAVAVHPDDPRYKPYIGQTFEPVFCGKKITVTVIADAAVDPAFGTGALGVTPAHSMVDADMAVRHGLQTIVVIGKDARMTAEAGERYADLTIPDARRKILAELEDKGLIEKVEEIPQNLPVAQRGGAPVEQIPMEQWFIRVNKPFALRQDTLGKWRKGEEATLKELMRHAVVSGQINIYPDRFTKTYFHWIDHLRDWCISRQIWFGHRIPVWYKGTEMAVSSESPGRGWTQDPDTLDTWFSSGLWTFSTLGWPERTHDLDAFHPTAVLETGYDILFFWVARMVLMTTYALGDVPFHDVYLHGLIRDEEGRKMSKSLGNVLDPLDLIPKYGTDAVRLSLVLGTSPGQDVNLSEDKIKGFRNFTNKLWNISRFILMQIGDPSIERRASSVAERTLADDWILTRLTDVIVSVTAKLEKYELSSAGEELRDFTWGDLADWYLEVAKIEGEKQAVLTRILRSILKLWHPFMPFVTEHVWKTAGFDRSLITAEWPEHLVDPRAKGSMERGTQFERIRLVVTDARRLRAEQGIEAARMAAFSISGALEMLDLLKENEAVLKQLIRASDIRFGQEADPSWASTVSGTVTIALNVAGSIDVKQELQKAKKELKETEGYIKGLERQLANNEFISKAPSHVVEGLEVKRQEAEQKRAALQETVKRLS</sequence>
<keyword evidence="4 8" id="KW-0067">ATP-binding</keyword>
<dbReference type="InterPro" id="IPR002303">
    <property type="entry name" value="Valyl-tRNA_ligase"/>
</dbReference>
<dbReference type="PANTHER" id="PTHR11946">
    <property type="entry name" value="VALYL-TRNA SYNTHETASES"/>
    <property type="match status" value="1"/>
</dbReference>
<keyword evidence="3 8" id="KW-0547">Nucleotide-binding</keyword>
<dbReference type="NCBIfam" id="NF004349">
    <property type="entry name" value="PRK05729.1"/>
    <property type="match status" value="1"/>
</dbReference>
<dbReference type="NCBIfam" id="TIGR00422">
    <property type="entry name" value="valS"/>
    <property type="match status" value="1"/>
</dbReference>
<evidence type="ECO:0000256" key="7">
    <source>
        <dbReference type="ARBA" id="ARBA00047552"/>
    </source>
</evidence>
<feature type="coiled-coil region" evidence="8">
    <location>
        <begin position="836"/>
        <end position="894"/>
    </location>
</feature>
<dbReference type="InterPro" id="IPR014729">
    <property type="entry name" value="Rossmann-like_a/b/a_fold"/>
</dbReference>
<dbReference type="GO" id="GO:0005829">
    <property type="term" value="C:cytosol"/>
    <property type="evidence" value="ECO:0007669"/>
    <property type="project" value="TreeGrafter"/>
</dbReference>
<dbReference type="InterPro" id="IPR001412">
    <property type="entry name" value="aa-tRNA-synth_I_CS"/>
</dbReference>
<dbReference type="PROSITE" id="PS00178">
    <property type="entry name" value="AA_TRNA_LIGASE_I"/>
    <property type="match status" value="1"/>
</dbReference>
<dbReference type="GO" id="GO:0002161">
    <property type="term" value="F:aminoacyl-tRNA deacylase activity"/>
    <property type="evidence" value="ECO:0007669"/>
    <property type="project" value="InterPro"/>
</dbReference>
<feature type="domain" description="Methionyl/Valyl/Leucyl/Isoleucyl-tRNA synthetase anticodon-binding" evidence="11">
    <location>
        <begin position="635"/>
        <end position="768"/>
    </location>
</feature>
<comment type="catalytic activity">
    <reaction evidence="7 8">
        <text>tRNA(Val) + L-valine + ATP = L-valyl-tRNA(Val) + AMP + diphosphate</text>
        <dbReference type="Rhea" id="RHEA:10704"/>
        <dbReference type="Rhea" id="RHEA-COMP:9672"/>
        <dbReference type="Rhea" id="RHEA-COMP:9708"/>
        <dbReference type="ChEBI" id="CHEBI:30616"/>
        <dbReference type="ChEBI" id="CHEBI:33019"/>
        <dbReference type="ChEBI" id="CHEBI:57762"/>
        <dbReference type="ChEBI" id="CHEBI:78442"/>
        <dbReference type="ChEBI" id="CHEBI:78537"/>
        <dbReference type="ChEBI" id="CHEBI:456215"/>
        <dbReference type="EC" id="6.1.1.9"/>
    </reaction>
</comment>
<evidence type="ECO:0000259" key="10">
    <source>
        <dbReference type="Pfam" id="PF00133"/>
    </source>
</evidence>
<evidence type="ECO:0000256" key="2">
    <source>
        <dbReference type="ARBA" id="ARBA00022598"/>
    </source>
</evidence>
<dbReference type="HAMAP" id="MF_02004">
    <property type="entry name" value="Val_tRNA_synth_type1"/>
    <property type="match status" value="1"/>
</dbReference>
<name>A0A928TU42_UNCKA</name>
<dbReference type="SUPFAM" id="SSF46589">
    <property type="entry name" value="tRNA-binding arm"/>
    <property type="match status" value="1"/>
</dbReference>
<evidence type="ECO:0000313" key="13">
    <source>
        <dbReference type="EMBL" id="MBE7525361.1"/>
    </source>
</evidence>
<dbReference type="SUPFAM" id="SSF52374">
    <property type="entry name" value="Nucleotidylyl transferase"/>
    <property type="match status" value="1"/>
</dbReference>
<dbReference type="EMBL" id="JABTTY010000001">
    <property type="protein sequence ID" value="MBE7525361.1"/>
    <property type="molecule type" value="Genomic_DNA"/>
</dbReference>
<evidence type="ECO:0000256" key="1">
    <source>
        <dbReference type="ARBA" id="ARBA00022490"/>
    </source>
</evidence>
<evidence type="ECO:0000256" key="4">
    <source>
        <dbReference type="ARBA" id="ARBA00022840"/>
    </source>
</evidence>
<feature type="compositionally biased region" description="Polar residues" evidence="9">
    <location>
        <begin position="1"/>
        <end position="11"/>
    </location>
</feature>
<dbReference type="InterPro" id="IPR009008">
    <property type="entry name" value="Val/Leu/Ile-tRNA-synth_edit"/>
</dbReference>
<dbReference type="Pfam" id="PF00133">
    <property type="entry name" value="tRNA-synt_1"/>
    <property type="match status" value="2"/>
</dbReference>
<proteinExistence type="inferred from homology"/>
<comment type="function">
    <text evidence="8">Catalyzes the attachment of valine to tRNA(Val). As ValRS can inadvertently accommodate and process structurally similar amino acids such as threonine, to avoid such errors, it has a 'posttransfer' editing activity that hydrolyzes mischarged Thr-tRNA(Val) in a tRNA-dependent manner.</text>
</comment>
<dbReference type="InterPro" id="IPR002300">
    <property type="entry name" value="aa-tRNA-synth_Ia"/>
</dbReference>
<dbReference type="InterPro" id="IPR009080">
    <property type="entry name" value="tRNAsynth_Ia_anticodon-bd"/>
</dbReference>
<evidence type="ECO:0000259" key="12">
    <source>
        <dbReference type="Pfam" id="PF10458"/>
    </source>
</evidence>
<comment type="subunit">
    <text evidence="8">Monomer.</text>
</comment>
<evidence type="ECO:0000313" key="14">
    <source>
        <dbReference type="Proteomes" id="UP000710385"/>
    </source>
</evidence>
<dbReference type="Pfam" id="PF10458">
    <property type="entry name" value="Val_tRNA-synt_C"/>
    <property type="match status" value="1"/>
</dbReference>
<comment type="similarity">
    <text evidence="8">Belongs to the class-I aminoacyl-tRNA synthetase family. ValS type 1 subfamily.</text>
</comment>
<comment type="domain">
    <text evidence="8">The C-terminal coiled-coil domain is crucial for aminoacylation activity.</text>
</comment>
<reference evidence="13" key="1">
    <citation type="submission" date="2020-05" db="EMBL/GenBank/DDBJ databases">
        <title>High-Quality Genomes of Partial-Nitritation/Anammox System by Hierarchical Clustering Based Hybrid Assembly.</title>
        <authorList>
            <person name="Liu L."/>
            <person name="Wang Y."/>
            <person name="Che Y."/>
            <person name="Chen Y."/>
            <person name="Xia Y."/>
            <person name="Luo R."/>
            <person name="Cheng S.H."/>
            <person name="Zheng C."/>
            <person name="Zhang T."/>
        </authorList>
    </citation>
    <scope>NUCLEOTIDE SEQUENCE</scope>
    <source>
        <strain evidence="13">H1_PAT1</strain>
    </source>
</reference>
<evidence type="ECO:0000256" key="8">
    <source>
        <dbReference type="HAMAP-Rule" id="MF_02004"/>
    </source>
</evidence>
<dbReference type="Gene3D" id="3.40.50.620">
    <property type="entry name" value="HUPs"/>
    <property type="match status" value="2"/>
</dbReference>
<dbReference type="Pfam" id="PF08264">
    <property type="entry name" value="Anticodon_1"/>
    <property type="match status" value="1"/>
</dbReference>
<dbReference type="InterPro" id="IPR013155">
    <property type="entry name" value="M/V/L/I-tRNA-synth_anticd-bd"/>
</dbReference>
<dbReference type="PANTHER" id="PTHR11946:SF93">
    <property type="entry name" value="VALINE--TRNA LIGASE, CHLOROPLASTIC_MITOCHONDRIAL 2"/>
    <property type="match status" value="1"/>
</dbReference>
<dbReference type="Proteomes" id="UP000710385">
    <property type="component" value="Unassembled WGS sequence"/>
</dbReference>
<dbReference type="Gene3D" id="1.10.287.380">
    <property type="entry name" value="Valyl-tRNA synthetase, C-terminal domain"/>
    <property type="match status" value="1"/>
</dbReference>
<organism evidence="13 14">
    <name type="scientific">candidate division WWE3 bacterium</name>
    <dbReference type="NCBI Taxonomy" id="2053526"/>
    <lineage>
        <taxon>Bacteria</taxon>
        <taxon>Katanobacteria</taxon>
    </lineage>
</organism>
<comment type="caution">
    <text evidence="8">Lacks conserved residue(s) required for the propagation of feature annotation.</text>
</comment>
<keyword evidence="6 8" id="KW-0030">Aminoacyl-tRNA synthetase</keyword>
<feature type="domain" description="Valyl-tRNA synthetase tRNA-binding arm" evidence="12">
    <location>
        <begin position="831"/>
        <end position="895"/>
    </location>
</feature>
<dbReference type="GO" id="GO:0004832">
    <property type="term" value="F:valine-tRNA ligase activity"/>
    <property type="evidence" value="ECO:0007669"/>
    <property type="project" value="UniProtKB-UniRule"/>
</dbReference>
<evidence type="ECO:0000256" key="3">
    <source>
        <dbReference type="ARBA" id="ARBA00022741"/>
    </source>
</evidence>
<dbReference type="CDD" id="cd00817">
    <property type="entry name" value="ValRS_core"/>
    <property type="match status" value="1"/>
</dbReference>
<dbReference type="Gene3D" id="1.10.730.10">
    <property type="entry name" value="Isoleucyl-tRNA Synthetase, Domain 1"/>
    <property type="match status" value="1"/>
</dbReference>
<dbReference type="SUPFAM" id="SSF47323">
    <property type="entry name" value="Anticodon-binding domain of a subclass of class I aminoacyl-tRNA synthetases"/>
    <property type="match status" value="1"/>
</dbReference>
<feature type="domain" description="Aminoacyl-tRNA synthetase class Ia" evidence="10">
    <location>
        <begin position="469"/>
        <end position="591"/>
    </location>
</feature>
<comment type="subcellular location">
    <subcellularLocation>
        <location evidence="8">Cytoplasm</location>
    </subcellularLocation>
</comment>